<organism evidence="5 6">
    <name type="scientific">Opisthorchis viverrini</name>
    <name type="common">Southeast Asian liver fluke</name>
    <dbReference type="NCBI Taxonomy" id="6198"/>
    <lineage>
        <taxon>Eukaryota</taxon>
        <taxon>Metazoa</taxon>
        <taxon>Spiralia</taxon>
        <taxon>Lophotrochozoa</taxon>
        <taxon>Platyhelminthes</taxon>
        <taxon>Trematoda</taxon>
        <taxon>Digenea</taxon>
        <taxon>Opisthorchiida</taxon>
        <taxon>Opisthorchiata</taxon>
        <taxon>Opisthorchiidae</taxon>
        <taxon>Opisthorchis</taxon>
    </lineage>
</organism>
<proteinExistence type="inferred from homology"/>
<protein>
    <recommendedName>
        <fullName evidence="4">Kinesin motor domain-containing protein</fullName>
    </recommendedName>
</protein>
<dbReference type="PROSITE" id="PS50067">
    <property type="entry name" value="KINESIN_MOTOR_2"/>
    <property type="match status" value="1"/>
</dbReference>
<dbReference type="PANTHER" id="PTHR47117">
    <property type="entry name" value="STAR-RELATED LIPID TRANSFER PROTEIN 9"/>
    <property type="match status" value="1"/>
</dbReference>
<dbReference type="SUPFAM" id="SSF52540">
    <property type="entry name" value="P-loop containing nucleoside triphosphate hydrolases"/>
    <property type="match status" value="1"/>
</dbReference>
<dbReference type="GO" id="GO:0003777">
    <property type="term" value="F:microtubule motor activity"/>
    <property type="evidence" value="ECO:0007669"/>
    <property type="project" value="InterPro"/>
</dbReference>
<evidence type="ECO:0000313" key="5">
    <source>
        <dbReference type="EMBL" id="OON20610.1"/>
    </source>
</evidence>
<dbReference type="Gene3D" id="3.40.850.10">
    <property type="entry name" value="Kinesin motor domain"/>
    <property type="match status" value="1"/>
</dbReference>
<dbReference type="EMBL" id="KV892544">
    <property type="protein sequence ID" value="OON20610.1"/>
    <property type="molecule type" value="Genomic_DNA"/>
</dbReference>
<dbReference type="InterPro" id="IPR001752">
    <property type="entry name" value="Kinesin_motor_dom"/>
</dbReference>
<dbReference type="GO" id="GO:0008017">
    <property type="term" value="F:microtubule binding"/>
    <property type="evidence" value="ECO:0007669"/>
    <property type="project" value="InterPro"/>
</dbReference>
<name>A0A1S8X1M0_OPIVI</name>
<gene>
    <name evidence="5" type="ORF">X801_03508</name>
</gene>
<dbReference type="Pfam" id="PF00225">
    <property type="entry name" value="Kinesin"/>
    <property type="match status" value="1"/>
</dbReference>
<evidence type="ECO:0000256" key="2">
    <source>
        <dbReference type="ARBA" id="ARBA00022840"/>
    </source>
</evidence>
<reference evidence="5 6" key="1">
    <citation type="submission" date="2015-03" db="EMBL/GenBank/DDBJ databases">
        <title>Draft genome of the nematode, Opisthorchis viverrini.</title>
        <authorList>
            <person name="Mitreva M."/>
        </authorList>
    </citation>
    <scope>NUCLEOTIDE SEQUENCE [LARGE SCALE GENOMIC DNA]</scope>
    <source>
        <strain evidence="5">Khon Kaen</strain>
    </source>
</reference>
<accession>A0A1S8X1M0</accession>
<comment type="caution">
    <text evidence="3">Lacks conserved residue(s) required for the propagation of feature annotation.</text>
</comment>
<keyword evidence="6" id="KW-1185">Reference proteome</keyword>
<dbReference type="InterPro" id="IPR027417">
    <property type="entry name" value="P-loop_NTPase"/>
</dbReference>
<evidence type="ECO:0000259" key="4">
    <source>
        <dbReference type="PROSITE" id="PS50067"/>
    </source>
</evidence>
<dbReference type="GO" id="GO:0005524">
    <property type="term" value="F:ATP binding"/>
    <property type="evidence" value="ECO:0007669"/>
    <property type="project" value="UniProtKB-KW"/>
</dbReference>
<comment type="similarity">
    <text evidence="3">Belongs to the TRAFAC class myosin-kinesin ATPase superfamily. Kinesin family.</text>
</comment>
<keyword evidence="1" id="KW-0547">Nucleotide-binding</keyword>
<dbReference type="InterPro" id="IPR036961">
    <property type="entry name" value="Kinesin_motor_dom_sf"/>
</dbReference>
<evidence type="ECO:0000256" key="1">
    <source>
        <dbReference type="ARBA" id="ARBA00022741"/>
    </source>
</evidence>
<evidence type="ECO:0000256" key="3">
    <source>
        <dbReference type="PROSITE-ProRule" id="PRU00283"/>
    </source>
</evidence>
<dbReference type="AlphaFoldDB" id="A0A1S8X1M0"/>
<evidence type="ECO:0000313" key="6">
    <source>
        <dbReference type="Proteomes" id="UP000243686"/>
    </source>
</evidence>
<feature type="domain" description="Kinesin motor" evidence="4">
    <location>
        <begin position="1"/>
        <end position="75"/>
    </location>
</feature>
<dbReference type="Proteomes" id="UP000243686">
    <property type="component" value="Unassembled WGS sequence"/>
</dbReference>
<sequence length="75" mass="8862">MPFERFSILEIYNEKIHDLLAERNNKGQLQNLRIREHPNMGPYVEEFKAVGENRLEIVNTINEGRILMINSMYNG</sequence>
<dbReference type="GO" id="GO:0007018">
    <property type="term" value="P:microtubule-based movement"/>
    <property type="evidence" value="ECO:0007669"/>
    <property type="project" value="InterPro"/>
</dbReference>
<keyword evidence="2" id="KW-0067">ATP-binding</keyword>